<accession>A0A918LTJ3</accession>
<dbReference type="RefSeq" id="WP_189203939.1">
    <property type="nucleotide sequence ID" value="NZ_BMQQ01000023.1"/>
</dbReference>
<feature type="region of interest" description="Disordered" evidence="1">
    <location>
        <begin position="1"/>
        <end position="31"/>
    </location>
</feature>
<dbReference type="AlphaFoldDB" id="A0A918LTJ3"/>
<comment type="caution">
    <text evidence="2">The sequence shown here is derived from an EMBL/GenBank/DDBJ whole genome shotgun (WGS) entry which is preliminary data.</text>
</comment>
<dbReference type="EMBL" id="BMQQ01000023">
    <property type="protein sequence ID" value="GGT51008.1"/>
    <property type="molecule type" value="Genomic_DNA"/>
</dbReference>
<evidence type="ECO:0000313" key="2">
    <source>
        <dbReference type="EMBL" id="GGT51008.1"/>
    </source>
</evidence>
<gene>
    <name evidence="2" type="ORF">GCM10014713_51370</name>
</gene>
<evidence type="ECO:0000313" key="3">
    <source>
        <dbReference type="Proteomes" id="UP000619486"/>
    </source>
</evidence>
<reference evidence="2" key="2">
    <citation type="submission" date="2020-09" db="EMBL/GenBank/DDBJ databases">
        <authorList>
            <person name="Sun Q."/>
            <person name="Ohkuma M."/>
        </authorList>
    </citation>
    <scope>NUCLEOTIDE SEQUENCE</scope>
    <source>
        <strain evidence="2">JCM 3172</strain>
    </source>
</reference>
<reference evidence="2" key="1">
    <citation type="journal article" date="2014" name="Int. J. Syst. Evol. Microbiol.">
        <title>Complete genome sequence of Corynebacterium casei LMG S-19264T (=DSM 44701T), isolated from a smear-ripened cheese.</title>
        <authorList>
            <consortium name="US DOE Joint Genome Institute (JGI-PGF)"/>
            <person name="Walter F."/>
            <person name="Albersmeier A."/>
            <person name="Kalinowski J."/>
            <person name="Ruckert C."/>
        </authorList>
    </citation>
    <scope>NUCLEOTIDE SEQUENCE</scope>
    <source>
        <strain evidence="2">JCM 3172</strain>
    </source>
</reference>
<proteinExistence type="predicted"/>
<organism evidence="2 3">
    <name type="scientific">Streptomyces purpureus</name>
    <dbReference type="NCBI Taxonomy" id="1951"/>
    <lineage>
        <taxon>Bacteria</taxon>
        <taxon>Bacillati</taxon>
        <taxon>Actinomycetota</taxon>
        <taxon>Actinomycetes</taxon>
        <taxon>Kitasatosporales</taxon>
        <taxon>Streptomycetaceae</taxon>
        <taxon>Streptomyces</taxon>
    </lineage>
</organism>
<protein>
    <submittedName>
        <fullName evidence="2">Uncharacterized protein</fullName>
    </submittedName>
</protein>
<sequence>MTRRTSEPAVPPAHTSVDETAGALPTANRGNPSTIVCSHARPSQCAWAYLYRNRNVVR</sequence>
<dbReference type="Proteomes" id="UP000619486">
    <property type="component" value="Unassembled WGS sequence"/>
</dbReference>
<name>A0A918LTJ3_9ACTN</name>
<evidence type="ECO:0000256" key="1">
    <source>
        <dbReference type="SAM" id="MobiDB-lite"/>
    </source>
</evidence>
<keyword evidence="3" id="KW-1185">Reference proteome</keyword>